<dbReference type="Pfam" id="PF21858">
    <property type="entry name" value="DUF6914"/>
    <property type="match status" value="1"/>
</dbReference>
<dbReference type="eggNOG" id="ENOG502S8D8">
    <property type="taxonomic scope" value="Eukaryota"/>
</dbReference>
<dbReference type="KEGG" id="maw:19250913"/>
<name>E9E9Q4_METAQ</name>
<gene>
    <name evidence="1" type="ORF">MAC_06602</name>
</gene>
<reference evidence="1 2" key="1">
    <citation type="journal article" date="2011" name="PLoS Genet.">
        <title>Genome sequencing and comparative transcriptomics of the model entomopathogenic fungi Metarhizium anisopliae and M. acridum.</title>
        <authorList>
            <person name="Gao Q."/>
            <person name="Jin K."/>
            <person name="Ying S.H."/>
            <person name="Zhang Y."/>
            <person name="Xiao G."/>
            <person name="Shang Y."/>
            <person name="Duan Z."/>
            <person name="Hu X."/>
            <person name="Xie X.Q."/>
            <person name="Zhou G."/>
            <person name="Peng G."/>
            <person name="Luo Z."/>
            <person name="Huang W."/>
            <person name="Wang B."/>
            <person name="Fang W."/>
            <person name="Wang S."/>
            <person name="Zhong Y."/>
            <person name="Ma L.J."/>
            <person name="St Leger R.J."/>
            <person name="Zhao G.P."/>
            <person name="Pei Y."/>
            <person name="Feng M.G."/>
            <person name="Xia Y."/>
            <person name="Wang C."/>
        </authorList>
    </citation>
    <scope>NUCLEOTIDE SEQUENCE [LARGE SCALE GENOMIC DNA]</scope>
    <source>
        <strain evidence="1 2">CQMa 102</strain>
    </source>
</reference>
<accession>E9E9Q4</accession>
<dbReference type="Proteomes" id="UP000002499">
    <property type="component" value="Unassembled WGS sequence"/>
</dbReference>
<dbReference type="HOGENOM" id="CLU_128341_0_0_1"/>
<sequence>MPRVVTVALYHRDHLSKGHSRRVFGYEAYHWGIIVMPETSQGRDCNAYEATDASEINPITFRMNNPHMDWWFCEKEHIDPELSSKLIGRIIIGQIPENVSDPQLHDSFFSVPLPVKNTNPQQSCVTWTVDAILALQEQNWAWKFDIEPFKDWALAYADERMNGPSSRQPKVATYGGQN</sequence>
<dbReference type="InParanoid" id="E9E9Q4"/>
<dbReference type="EMBL" id="GL698528">
    <property type="protein sequence ID" value="EFY87367.1"/>
    <property type="molecule type" value="Genomic_DNA"/>
</dbReference>
<evidence type="ECO:0000313" key="2">
    <source>
        <dbReference type="Proteomes" id="UP000002499"/>
    </source>
</evidence>
<keyword evidence="2" id="KW-1185">Reference proteome</keyword>
<dbReference type="OrthoDB" id="4924482at2759"/>
<evidence type="ECO:0000313" key="1">
    <source>
        <dbReference type="EMBL" id="EFY87367.1"/>
    </source>
</evidence>
<dbReference type="OMA" id="CNAYEAT"/>
<proteinExistence type="predicted"/>
<protein>
    <submittedName>
        <fullName evidence="1">Uncharacterized protein</fullName>
    </submittedName>
</protein>
<dbReference type="GeneID" id="19250913"/>
<dbReference type="InterPro" id="IPR054208">
    <property type="entry name" value="DUF6914"/>
</dbReference>
<dbReference type="AlphaFoldDB" id="E9E9Q4"/>
<organism evidence="2">
    <name type="scientific">Metarhizium acridum (strain CQMa 102)</name>
    <dbReference type="NCBI Taxonomy" id="655827"/>
    <lineage>
        <taxon>Eukaryota</taxon>
        <taxon>Fungi</taxon>
        <taxon>Dikarya</taxon>
        <taxon>Ascomycota</taxon>
        <taxon>Pezizomycotina</taxon>
        <taxon>Sordariomycetes</taxon>
        <taxon>Hypocreomycetidae</taxon>
        <taxon>Hypocreales</taxon>
        <taxon>Clavicipitaceae</taxon>
        <taxon>Metarhizium</taxon>
    </lineage>
</organism>